<evidence type="ECO:0000259" key="2">
    <source>
        <dbReference type="Pfam" id="PF13568"/>
    </source>
</evidence>
<gene>
    <name evidence="3" type="ORF">BSZ36_00405</name>
</gene>
<proteinExistence type="predicted"/>
<feature type="signal peptide" evidence="1">
    <location>
        <begin position="1"/>
        <end position="22"/>
    </location>
</feature>
<reference evidence="3 4" key="1">
    <citation type="submission" date="2016-11" db="EMBL/GenBank/DDBJ databases">
        <title>Study of marine rhodopsin-containing bacteria.</title>
        <authorList>
            <person name="Yoshizawa S."/>
            <person name="Kumagai Y."/>
            <person name="Kogure K."/>
        </authorList>
    </citation>
    <scope>NUCLEOTIDE SEQUENCE [LARGE SCALE GENOMIC DNA]</scope>
    <source>
        <strain evidence="3 4">SG-29</strain>
    </source>
</reference>
<dbReference type="InterPro" id="IPR025665">
    <property type="entry name" value="Beta-barrel_OMP_2"/>
</dbReference>
<evidence type="ECO:0000256" key="1">
    <source>
        <dbReference type="SAM" id="SignalP"/>
    </source>
</evidence>
<dbReference type="Pfam" id="PF13568">
    <property type="entry name" value="OMP_b-brl_2"/>
    <property type="match status" value="1"/>
</dbReference>
<comment type="caution">
    <text evidence="3">The sequence shown here is derived from an EMBL/GenBank/DDBJ whole genome shotgun (WGS) entry which is preliminary data.</text>
</comment>
<sequence length="229" mass="24288">MRRLLTLAVLFAAGSVASGAHAQVGVDFTLGPVVSWPGDVQGFTFDPDDPEIDPSQMQTYEFKPTVGFEAGLGLIVMPKNVGVRLGVHYLNTSAVFDEQGGSFERDAFEANFVTLQADLRVGKRVGPATLYAFGGPELRFLVDLSDEDVTFASVRETSELLSTAAKFGAGVTLNVFGTKFGPKVSYALGLSDVESGDVIVDNGTDEIALRLPDGYGLDTLLFGIVIGGR</sequence>
<dbReference type="AlphaFoldDB" id="A0A259TUY2"/>
<dbReference type="InParanoid" id="A0A259TUY2"/>
<keyword evidence="4" id="KW-1185">Reference proteome</keyword>
<evidence type="ECO:0000313" key="3">
    <source>
        <dbReference type="EMBL" id="OZC01579.1"/>
    </source>
</evidence>
<dbReference type="EMBL" id="MQWB01000001">
    <property type="protein sequence ID" value="OZC01579.1"/>
    <property type="molecule type" value="Genomic_DNA"/>
</dbReference>
<keyword evidence="1" id="KW-0732">Signal</keyword>
<organism evidence="3 4">
    <name type="scientific">Rubricoccus marinus</name>
    <dbReference type="NCBI Taxonomy" id="716817"/>
    <lineage>
        <taxon>Bacteria</taxon>
        <taxon>Pseudomonadati</taxon>
        <taxon>Rhodothermota</taxon>
        <taxon>Rhodothermia</taxon>
        <taxon>Rhodothermales</taxon>
        <taxon>Rubricoccaceae</taxon>
        <taxon>Rubricoccus</taxon>
    </lineage>
</organism>
<name>A0A259TUY2_9BACT</name>
<evidence type="ECO:0000313" key="4">
    <source>
        <dbReference type="Proteomes" id="UP000216446"/>
    </source>
</evidence>
<feature type="domain" description="Outer membrane protein beta-barrel" evidence="2">
    <location>
        <begin position="48"/>
        <end position="193"/>
    </location>
</feature>
<feature type="chain" id="PRO_5013283110" description="Outer membrane protein beta-barrel domain-containing protein" evidence="1">
    <location>
        <begin position="23"/>
        <end position="229"/>
    </location>
</feature>
<protein>
    <recommendedName>
        <fullName evidence="2">Outer membrane protein beta-barrel domain-containing protein</fullName>
    </recommendedName>
</protein>
<dbReference type="RefSeq" id="WP_094545196.1">
    <property type="nucleotide sequence ID" value="NZ_MQWB01000001.1"/>
</dbReference>
<dbReference type="Proteomes" id="UP000216446">
    <property type="component" value="Unassembled WGS sequence"/>
</dbReference>
<accession>A0A259TUY2</accession>